<evidence type="ECO:0000313" key="12">
    <source>
        <dbReference type="Proteomes" id="UP000035682"/>
    </source>
</evidence>
<dbReference type="PRINTS" id="PR00480">
    <property type="entry name" value="ASTACIN"/>
</dbReference>
<sequence>MKSLIYIYTATTFILIIIIYINMTYNYNQIIVSNDLFFEDTHIDYKRDILNNKWDQWRSPIKYFVESSITSVNVEIAIKEIMNKTCIKFEKIEKSTNQTQELYFQKSDKCLSKIGHWKKNHTQFIELNSNCYKSPYVILHEIGHALGLVHEHARTDRDEYIQINTGNMESNQLFNLKILNDSVYINYSTSYDYAALMHYDQYEFSTFWSYLFGWPVMESKLEREYSWMMGQREKMTFNEYKQINLCYCNWCNWVNNDTGLQIEKDETKQLCKNGGYPNFNNCSRCLCPTGYTGDFCDSIIESDTECGKTKFDVNSSQVPIILNGQMNCYFYLKAEASKKVQLIITYVNAPYSGHICTEKTGYQVKYRKDKGATGLLLCGHHWRHINLKSESNDILIFYRGETGHSFMHFIFHQYD</sequence>
<evidence type="ECO:0000259" key="10">
    <source>
        <dbReference type="PROSITE" id="PS51864"/>
    </source>
</evidence>
<keyword evidence="9" id="KW-0812">Transmembrane</keyword>
<dbReference type="EMBL" id="LN609396">
    <property type="protein sequence ID" value="CEF59715.1"/>
    <property type="molecule type" value="Genomic_DNA"/>
</dbReference>
<keyword evidence="2 7" id="KW-0479">Metal-binding</keyword>
<proteinExistence type="predicted"/>
<keyword evidence="9" id="KW-1133">Transmembrane helix</keyword>
<feature type="domain" description="Peptidase M12A" evidence="10">
    <location>
        <begin position="47"/>
        <end position="249"/>
    </location>
</feature>
<evidence type="ECO:0000313" key="13">
    <source>
        <dbReference type="WBParaSite" id="SRAE_X000146100.1"/>
    </source>
</evidence>
<dbReference type="GO" id="GO:0006508">
    <property type="term" value="P:proteolysis"/>
    <property type="evidence" value="ECO:0007669"/>
    <property type="project" value="UniProtKB-KW"/>
</dbReference>
<comment type="cofactor">
    <cofactor evidence="7 8">
        <name>Zn(2+)</name>
        <dbReference type="ChEBI" id="CHEBI:29105"/>
    </cofactor>
    <text evidence="7 8">Binds 1 zinc ion per subunit.</text>
</comment>
<dbReference type="Pfam" id="PF01400">
    <property type="entry name" value="Astacin"/>
    <property type="match status" value="1"/>
</dbReference>
<dbReference type="InterPro" id="IPR024079">
    <property type="entry name" value="MetalloPept_cat_dom_sf"/>
</dbReference>
<dbReference type="SMART" id="SM00235">
    <property type="entry name" value="ZnMc"/>
    <property type="match status" value="1"/>
</dbReference>
<keyword evidence="5 7" id="KW-0482">Metalloprotease</keyword>
<dbReference type="OrthoDB" id="10014052at2759"/>
<dbReference type="SUPFAM" id="SSF55486">
    <property type="entry name" value="Metalloproteases ('zincins'), catalytic domain"/>
    <property type="match status" value="1"/>
</dbReference>
<feature type="transmembrane region" description="Helical" evidence="9">
    <location>
        <begin position="5"/>
        <end position="23"/>
    </location>
</feature>
<feature type="binding site" evidence="7">
    <location>
        <position position="140"/>
    </location>
    <ligand>
        <name>Zn(2+)</name>
        <dbReference type="ChEBI" id="CHEBI:29105"/>
        <note>catalytic</note>
    </ligand>
</feature>
<dbReference type="PROSITE" id="PS01186">
    <property type="entry name" value="EGF_2"/>
    <property type="match status" value="1"/>
</dbReference>
<dbReference type="PANTHER" id="PTHR10127">
    <property type="entry name" value="DISCOIDIN, CUB, EGF, LAMININ , AND ZINC METALLOPROTEASE DOMAIN CONTAINING"/>
    <property type="match status" value="1"/>
</dbReference>
<evidence type="ECO:0000256" key="7">
    <source>
        <dbReference type="PROSITE-ProRule" id="PRU01211"/>
    </source>
</evidence>
<feature type="active site" evidence="7">
    <location>
        <position position="141"/>
    </location>
</feature>
<dbReference type="WBParaSite" id="SRAE_X000146100.1">
    <property type="protein sequence ID" value="SRAE_X000146100.1"/>
    <property type="gene ID" value="WBGene00267032"/>
</dbReference>
<evidence type="ECO:0000256" key="1">
    <source>
        <dbReference type="ARBA" id="ARBA00022670"/>
    </source>
</evidence>
<keyword evidence="9" id="KW-0472">Membrane</keyword>
<evidence type="ECO:0000256" key="4">
    <source>
        <dbReference type="ARBA" id="ARBA00022833"/>
    </source>
</evidence>
<comment type="caution">
    <text evidence="7">Lacks conserved residue(s) required for the propagation of feature annotation.</text>
</comment>
<dbReference type="PROSITE" id="PS51864">
    <property type="entry name" value="ASTACIN"/>
    <property type="match status" value="1"/>
</dbReference>
<feature type="binding site" evidence="7">
    <location>
        <position position="144"/>
    </location>
    <ligand>
        <name>Zn(2+)</name>
        <dbReference type="ChEBI" id="CHEBI:29105"/>
        <note>catalytic</note>
    </ligand>
</feature>
<evidence type="ECO:0000256" key="5">
    <source>
        <dbReference type="ARBA" id="ARBA00023049"/>
    </source>
</evidence>
<evidence type="ECO:0000256" key="3">
    <source>
        <dbReference type="ARBA" id="ARBA00022801"/>
    </source>
</evidence>
<dbReference type="RefSeq" id="XP_024498926.1">
    <property type="nucleotide sequence ID" value="XM_024649229.1"/>
</dbReference>
<keyword evidence="1 7" id="KW-0645">Protease</keyword>
<dbReference type="GeneID" id="36384526"/>
<dbReference type="PANTHER" id="PTHR10127:SF780">
    <property type="entry name" value="METALLOENDOPEPTIDASE"/>
    <property type="match status" value="1"/>
</dbReference>
<dbReference type="WormBase" id="SRAE_X000146100">
    <property type="protein sequence ID" value="SRP00449"/>
    <property type="gene ID" value="WBGene00267032"/>
</dbReference>
<evidence type="ECO:0000256" key="6">
    <source>
        <dbReference type="ARBA" id="ARBA00023157"/>
    </source>
</evidence>
<dbReference type="InterPro" id="IPR001506">
    <property type="entry name" value="Peptidase_M12A"/>
</dbReference>
<reference evidence="12" key="1">
    <citation type="submission" date="2014-09" db="EMBL/GenBank/DDBJ databases">
        <authorList>
            <person name="Martin A.A."/>
        </authorList>
    </citation>
    <scope>NUCLEOTIDE SEQUENCE</scope>
    <source>
        <strain evidence="12">ED321</strain>
    </source>
</reference>
<evidence type="ECO:0000256" key="9">
    <source>
        <dbReference type="SAM" id="Phobius"/>
    </source>
</evidence>
<dbReference type="EC" id="3.4.24.-" evidence="8"/>
<reference evidence="11" key="2">
    <citation type="submission" date="2014-09" db="EMBL/GenBank/DDBJ databases">
        <authorList>
            <person name="Aslett A.Martin."/>
        </authorList>
    </citation>
    <scope>NUCLEOTIDE SEQUENCE</scope>
    <source>
        <strain evidence="11">ED321 Heterogonic</strain>
    </source>
</reference>
<dbReference type="GO" id="GO:0004222">
    <property type="term" value="F:metalloendopeptidase activity"/>
    <property type="evidence" value="ECO:0007669"/>
    <property type="project" value="UniProtKB-UniRule"/>
</dbReference>
<dbReference type="GO" id="GO:0008270">
    <property type="term" value="F:zinc ion binding"/>
    <property type="evidence" value="ECO:0007669"/>
    <property type="project" value="UniProtKB-UniRule"/>
</dbReference>
<dbReference type="Proteomes" id="UP000035682">
    <property type="component" value="Unplaced"/>
</dbReference>
<keyword evidence="6" id="KW-1015">Disulfide bond</keyword>
<name>A0A090KV54_STRRB</name>
<keyword evidence="12" id="KW-1185">Reference proteome</keyword>
<protein>
    <recommendedName>
        <fullName evidence="8">Metalloendopeptidase</fullName>
        <ecNumber evidence="8">3.4.24.-</ecNumber>
    </recommendedName>
</protein>
<keyword evidence="4 7" id="KW-0862">Zinc</keyword>
<dbReference type="PROSITE" id="PS00022">
    <property type="entry name" value="EGF_1"/>
    <property type="match status" value="1"/>
</dbReference>
<dbReference type="Gene3D" id="3.40.390.10">
    <property type="entry name" value="Collagenase (Catalytic Domain)"/>
    <property type="match status" value="1"/>
</dbReference>
<dbReference type="InterPro" id="IPR000742">
    <property type="entry name" value="EGF"/>
</dbReference>
<dbReference type="AlphaFoldDB" id="A0A090KV54"/>
<dbReference type="InterPro" id="IPR006026">
    <property type="entry name" value="Peptidase_Metallo"/>
</dbReference>
<evidence type="ECO:0000313" key="14">
    <source>
        <dbReference type="WormBase" id="SRAE_X000146100"/>
    </source>
</evidence>
<feature type="binding site" evidence="7">
    <location>
        <position position="150"/>
    </location>
    <ligand>
        <name>Zn(2+)</name>
        <dbReference type="ChEBI" id="CHEBI:29105"/>
        <note>catalytic</note>
    </ligand>
</feature>
<gene>
    <name evidence="11 13 14" type="ORF">SRAE_X000146100</name>
</gene>
<dbReference type="CTD" id="36384526"/>
<keyword evidence="3 7" id="KW-0378">Hydrolase</keyword>
<reference evidence="13" key="3">
    <citation type="submission" date="2020-12" db="UniProtKB">
        <authorList>
            <consortium name="WormBaseParasite"/>
        </authorList>
    </citation>
    <scope>IDENTIFICATION</scope>
</reference>
<evidence type="ECO:0000313" key="11">
    <source>
        <dbReference type="EMBL" id="CEF59715.1"/>
    </source>
</evidence>
<accession>A0A090KV54</accession>
<organism evidence="11">
    <name type="scientific">Strongyloides ratti</name>
    <name type="common">Parasitic roundworm</name>
    <dbReference type="NCBI Taxonomy" id="34506"/>
    <lineage>
        <taxon>Eukaryota</taxon>
        <taxon>Metazoa</taxon>
        <taxon>Ecdysozoa</taxon>
        <taxon>Nematoda</taxon>
        <taxon>Chromadorea</taxon>
        <taxon>Rhabditida</taxon>
        <taxon>Tylenchina</taxon>
        <taxon>Panagrolaimomorpha</taxon>
        <taxon>Strongyloidoidea</taxon>
        <taxon>Strongyloididae</taxon>
        <taxon>Strongyloides</taxon>
    </lineage>
</organism>
<evidence type="ECO:0000256" key="8">
    <source>
        <dbReference type="RuleBase" id="RU361183"/>
    </source>
</evidence>
<evidence type="ECO:0000256" key="2">
    <source>
        <dbReference type="ARBA" id="ARBA00022723"/>
    </source>
</evidence>